<dbReference type="PANTHER" id="PTHR43738">
    <property type="entry name" value="ABC TRANSPORTER, MEMBRANE PROTEIN"/>
    <property type="match status" value="1"/>
</dbReference>
<keyword evidence="5 7" id="KW-0472">Membrane</keyword>
<comment type="caution">
    <text evidence="10">The sequence shown here is derived from an EMBL/GenBank/DDBJ whole genome shotgun (WGS) entry which is preliminary data.</text>
</comment>
<feature type="compositionally biased region" description="Basic and acidic residues" evidence="6">
    <location>
        <begin position="227"/>
        <end position="249"/>
    </location>
</feature>
<evidence type="ECO:0000313" key="10">
    <source>
        <dbReference type="EMBL" id="TGY88339.1"/>
    </source>
</evidence>
<feature type="domain" description="ABC3 transporter permease C-terminal" evidence="8">
    <location>
        <begin position="319"/>
        <end position="436"/>
    </location>
</feature>
<dbReference type="Pfam" id="PF02687">
    <property type="entry name" value="FtsX"/>
    <property type="match status" value="1"/>
</dbReference>
<sequence>MSRFPLPRLALRSVLNRRATAILTALTVAISVTLFLGVEKVRHGARASFENTISGTDLIVGARSSPINLLLYSIFHIGDPTNAISWESYQAVAGAPGVDWTVPISLGDSHRGYRVVGTDNRFFEHYKYAGGRDLAFASGGALDDLHSAVVGATVARELDYRTGTEIIVAHGGGEFSFVQHDAHPFAITGVLAPTGTPVDRSVFVSLRAIEAIHGGGAHGQEDGTEASEDHSEGHAHEGEDAHDHEHAGDGEVEADTGSDPLQPDQVSAFLVGLEHPSAALRLQRQINTYPDEPLQAIIPGVTLVQLWSVVGAAERTLAAIAAFVVLTGLVSILTAILTSLNERRREMAILRALGARPHHIFALLVSEAALIALAGAILGTGLTYGVLAAAQPMLEARYGILIAQMTPGLYDLAIVAAVTLGAAVLAAFPAWRAYRNSLADGMTIRV</sequence>
<dbReference type="GO" id="GO:0005886">
    <property type="term" value="C:plasma membrane"/>
    <property type="evidence" value="ECO:0007669"/>
    <property type="project" value="UniProtKB-SubCell"/>
</dbReference>
<dbReference type="OrthoDB" id="9784014at2"/>
<gene>
    <name evidence="10" type="ORF">E5163_10995</name>
</gene>
<feature type="region of interest" description="Disordered" evidence="6">
    <location>
        <begin position="215"/>
        <end position="259"/>
    </location>
</feature>
<dbReference type="AlphaFoldDB" id="A0A4V3RXY5"/>
<accession>A0A4V3RXY5</accession>
<feature type="domain" description="MacB-like periplasmic core" evidence="9">
    <location>
        <begin position="22"/>
        <end position="211"/>
    </location>
</feature>
<evidence type="ECO:0000256" key="7">
    <source>
        <dbReference type="SAM" id="Phobius"/>
    </source>
</evidence>
<evidence type="ECO:0000256" key="5">
    <source>
        <dbReference type="ARBA" id="ARBA00023136"/>
    </source>
</evidence>
<proteinExistence type="predicted"/>
<keyword evidence="2" id="KW-1003">Cell membrane</keyword>
<feature type="transmembrane region" description="Helical" evidence="7">
    <location>
        <begin position="409"/>
        <end position="428"/>
    </location>
</feature>
<keyword evidence="3 7" id="KW-0812">Transmembrane</keyword>
<reference evidence="10 11" key="1">
    <citation type="journal article" date="2017" name="Int. J. Syst. Evol. Microbiol.">
        <title>Marinicauda algicola sp. nov., isolated from a marine red alga Rhodosorus marinus.</title>
        <authorList>
            <person name="Jeong S.E."/>
            <person name="Jeon S.H."/>
            <person name="Chun B.H."/>
            <person name="Kim D.W."/>
            <person name="Jeon C.O."/>
        </authorList>
    </citation>
    <scope>NUCLEOTIDE SEQUENCE [LARGE SCALE GENOMIC DNA]</scope>
    <source>
        <strain evidence="10 11">JCM 31718</strain>
    </source>
</reference>
<name>A0A4V3RXY5_9PROT</name>
<evidence type="ECO:0000256" key="4">
    <source>
        <dbReference type="ARBA" id="ARBA00022989"/>
    </source>
</evidence>
<dbReference type="InterPro" id="IPR003838">
    <property type="entry name" value="ABC3_permease_C"/>
</dbReference>
<feature type="transmembrane region" description="Helical" evidence="7">
    <location>
        <begin position="361"/>
        <end position="389"/>
    </location>
</feature>
<keyword evidence="4 7" id="KW-1133">Transmembrane helix</keyword>
<keyword evidence="11" id="KW-1185">Reference proteome</keyword>
<feature type="transmembrane region" description="Helical" evidence="7">
    <location>
        <begin position="319"/>
        <end position="340"/>
    </location>
</feature>
<dbReference type="InterPro" id="IPR025857">
    <property type="entry name" value="MacB_PCD"/>
</dbReference>
<evidence type="ECO:0000313" key="11">
    <source>
        <dbReference type="Proteomes" id="UP000308054"/>
    </source>
</evidence>
<dbReference type="InterPro" id="IPR051125">
    <property type="entry name" value="ABC-4/HrtB_transporter"/>
</dbReference>
<comment type="subcellular location">
    <subcellularLocation>
        <location evidence="1">Cell membrane</location>
        <topology evidence="1">Multi-pass membrane protein</topology>
    </subcellularLocation>
</comment>
<organism evidence="10 11">
    <name type="scientific">Marinicauda algicola</name>
    <dbReference type="NCBI Taxonomy" id="2029849"/>
    <lineage>
        <taxon>Bacteria</taxon>
        <taxon>Pseudomonadati</taxon>
        <taxon>Pseudomonadota</taxon>
        <taxon>Alphaproteobacteria</taxon>
        <taxon>Maricaulales</taxon>
        <taxon>Maricaulaceae</taxon>
        <taxon>Marinicauda</taxon>
    </lineage>
</organism>
<dbReference type="RefSeq" id="WP_135996185.1">
    <property type="nucleotide sequence ID" value="NZ_CP071057.1"/>
</dbReference>
<evidence type="ECO:0000256" key="2">
    <source>
        <dbReference type="ARBA" id="ARBA00022475"/>
    </source>
</evidence>
<dbReference type="EMBL" id="SRXW01000003">
    <property type="protein sequence ID" value="TGY88339.1"/>
    <property type="molecule type" value="Genomic_DNA"/>
</dbReference>
<dbReference type="PANTHER" id="PTHR43738:SF2">
    <property type="entry name" value="ABC TRANSPORTER PERMEASE"/>
    <property type="match status" value="1"/>
</dbReference>
<dbReference type="Proteomes" id="UP000308054">
    <property type="component" value="Unassembled WGS sequence"/>
</dbReference>
<evidence type="ECO:0000256" key="1">
    <source>
        <dbReference type="ARBA" id="ARBA00004651"/>
    </source>
</evidence>
<protein>
    <submittedName>
        <fullName evidence="10">FtsX-like permease family protein</fullName>
    </submittedName>
</protein>
<evidence type="ECO:0000259" key="8">
    <source>
        <dbReference type="Pfam" id="PF02687"/>
    </source>
</evidence>
<feature type="transmembrane region" description="Helical" evidence="7">
    <location>
        <begin position="20"/>
        <end position="38"/>
    </location>
</feature>
<evidence type="ECO:0000259" key="9">
    <source>
        <dbReference type="Pfam" id="PF12704"/>
    </source>
</evidence>
<evidence type="ECO:0000256" key="6">
    <source>
        <dbReference type="SAM" id="MobiDB-lite"/>
    </source>
</evidence>
<evidence type="ECO:0000256" key="3">
    <source>
        <dbReference type="ARBA" id="ARBA00022692"/>
    </source>
</evidence>
<dbReference type="Pfam" id="PF12704">
    <property type="entry name" value="MacB_PCD"/>
    <property type="match status" value="1"/>
</dbReference>